<dbReference type="InterPro" id="IPR056823">
    <property type="entry name" value="TEN-like_YD-shell"/>
</dbReference>
<evidence type="ECO:0000313" key="5">
    <source>
        <dbReference type="EMBL" id="ADV45616.1"/>
    </source>
</evidence>
<proteinExistence type="predicted"/>
<keyword evidence="2" id="KW-0677">Repeat</keyword>
<gene>
    <name evidence="5" type="ordered locus">Nitsa_0345</name>
</gene>
<name>E6WZV8_NITSE</name>
<evidence type="ECO:0000259" key="4">
    <source>
        <dbReference type="Pfam" id="PF25023"/>
    </source>
</evidence>
<dbReference type="PANTHER" id="PTHR11219">
    <property type="entry name" value="TENEURIN AND N-ACETYLGLUCOSAMINE-1-PHOSPHODIESTER ALPHA-N-ACETYLGLUCOSAMINIDASE"/>
    <property type="match status" value="1"/>
</dbReference>
<dbReference type="eggNOG" id="COG3209">
    <property type="taxonomic scope" value="Bacteria"/>
</dbReference>
<reference evidence="5 6" key="1">
    <citation type="journal article" date="2011" name="Stand. Genomic Sci.">
        <title>Complete genome sequence of Nitratifractor salsuginis type strain (E9I37-1).</title>
        <authorList>
            <person name="Anderson I."/>
            <person name="Sikorski J."/>
            <person name="Zeytun A."/>
            <person name="Nolan M."/>
            <person name="Lapidus A."/>
            <person name="Lucas S."/>
            <person name="Hammon N."/>
            <person name="Deshpande S."/>
            <person name="Cheng J.F."/>
            <person name="Tapia R."/>
            <person name="Han C."/>
            <person name="Goodwin L."/>
            <person name="Pitluck S."/>
            <person name="Liolios K."/>
            <person name="Pagani I."/>
            <person name="Ivanova N."/>
            <person name="Huntemann M."/>
            <person name="Mavromatis K."/>
            <person name="Ovchinikova G."/>
            <person name="Pati A."/>
            <person name="Chen A."/>
            <person name="Palaniappan K."/>
            <person name="Land M."/>
            <person name="Hauser L."/>
            <person name="Brambilla E.M."/>
            <person name="Ngatchou-Djao O.D."/>
            <person name="Rohde M."/>
            <person name="Tindall B.J."/>
            <person name="Goker M."/>
            <person name="Detter J.C."/>
            <person name="Woyke T."/>
            <person name="Bristow J."/>
            <person name="Eisen J.A."/>
            <person name="Markowitz V."/>
            <person name="Hugenholtz P."/>
            <person name="Klenk H.P."/>
            <person name="Kyrpides N.C."/>
        </authorList>
    </citation>
    <scope>NUCLEOTIDE SEQUENCE [LARGE SCALE GENOMIC DNA]</scope>
    <source>
        <strain evidence="6">DSM 16511 / JCM 12458 / E9I37-1</strain>
    </source>
</reference>
<reference evidence="6" key="2">
    <citation type="submission" date="2011-01" db="EMBL/GenBank/DDBJ databases">
        <title>The complete genome of Nitratifractor salsuginis DSM 16511.</title>
        <authorList>
            <consortium name="US DOE Joint Genome Institute (JGI-PGF)"/>
            <person name="Lucas S."/>
            <person name="Copeland A."/>
            <person name="Lapidus A."/>
            <person name="Bruce D."/>
            <person name="Goodwin L."/>
            <person name="Pitluck S."/>
            <person name="Kyrpides N."/>
            <person name="Mavromatis K."/>
            <person name="Ivanova N."/>
            <person name="Mikhailova N."/>
            <person name="Zeytun A."/>
            <person name="Detter J.C."/>
            <person name="Tapia R."/>
            <person name="Han C."/>
            <person name="Land M."/>
            <person name="Hauser L."/>
            <person name="Markowitz V."/>
            <person name="Cheng J.-F."/>
            <person name="Hugenholtz P."/>
            <person name="Woyke T."/>
            <person name="Wu D."/>
            <person name="Tindall B."/>
            <person name="Schuetze A."/>
            <person name="Brambilla E."/>
            <person name="Klenk H.-P."/>
            <person name="Eisen J.A."/>
        </authorList>
    </citation>
    <scope>NUCLEOTIDE SEQUENCE [LARGE SCALE GENOMIC DNA]</scope>
    <source>
        <strain evidence="6">DSM 16511 / JCM 12458 / E9I37-1</strain>
    </source>
</reference>
<evidence type="ECO:0000256" key="1">
    <source>
        <dbReference type="ARBA" id="ARBA00022536"/>
    </source>
</evidence>
<dbReference type="KEGG" id="nsa:Nitsa_0345"/>
<dbReference type="HOGENOM" id="CLU_1093412_0_0_7"/>
<keyword evidence="6" id="KW-1185">Reference proteome</keyword>
<organism evidence="5 6">
    <name type="scientific">Nitratifractor salsuginis (strain DSM 16511 / JCM 12458 / E9I37-1)</name>
    <dbReference type="NCBI Taxonomy" id="749222"/>
    <lineage>
        <taxon>Bacteria</taxon>
        <taxon>Pseudomonadati</taxon>
        <taxon>Campylobacterota</taxon>
        <taxon>Epsilonproteobacteria</taxon>
        <taxon>Campylobacterales</taxon>
        <taxon>Sulfurovaceae</taxon>
        <taxon>Nitratifractor</taxon>
    </lineage>
</organism>
<dbReference type="InterPro" id="IPR051216">
    <property type="entry name" value="Teneurin"/>
</dbReference>
<evidence type="ECO:0000313" key="6">
    <source>
        <dbReference type="Proteomes" id="UP000008633"/>
    </source>
</evidence>
<dbReference type="PANTHER" id="PTHR11219:SF69">
    <property type="entry name" value="TENEURIN-A"/>
    <property type="match status" value="1"/>
</dbReference>
<dbReference type="NCBIfam" id="TIGR03696">
    <property type="entry name" value="Rhs_assc_core"/>
    <property type="match status" value="1"/>
</dbReference>
<dbReference type="InterPro" id="IPR022385">
    <property type="entry name" value="Rhs_assc_core"/>
</dbReference>
<protein>
    <recommendedName>
        <fullName evidence="4">Teneurin-like YD-shell domain-containing protein</fullName>
    </recommendedName>
</protein>
<dbReference type="Proteomes" id="UP000008633">
    <property type="component" value="Chromosome"/>
</dbReference>
<dbReference type="EMBL" id="CP002452">
    <property type="protein sequence ID" value="ADV45616.1"/>
    <property type="molecule type" value="Genomic_DNA"/>
</dbReference>
<sequence length="236" mass="25770">MTDSNGKKYYLHYDQVGSLRAVTDRRHRLVKAIRYDSYGNILKDSNPGFKVPFGFAGGLYDSDTELTHFGFREYDPFTGKWTSKDPLLFGGGDSNLYGYVLGDPVGGFDPIGLWTFGISFNFGWGGGAGVITGLNFVFDGHWNFQIQWIKGAGGYAGLGFGGTIDLEWSNAECVQDLTGYGYQHGADGRIILDLEGGAFGGNGYNGYYGGIGFGLNLGIPFGYGFYGTHTKTIWEY</sequence>
<dbReference type="STRING" id="749222.Nitsa_0345"/>
<keyword evidence="3" id="KW-1015">Disulfide bond</keyword>
<dbReference type="Pfam" id="PF25023">
    <property type="entry name" value="TEN_YD-shell"/>
    <property type="match status" value="1"/>
</dbReference>
<feature type="domain" description="Teneurin-like YD-shell" evidence="4">
    <location>
        <begin position="2"/>
        <end position="85"/>
    </location>
</feature>
<evidence type="ECO:0000256" key="3">
    <source>
        <dbReference type="ARBA" id="ARBA00023157"/>
    </source>
</evidence>
<accession>E6WZV8</accession>
<keyword evidence="1" id="KW-0245">EGF-like domain</keyword>
<dbReference type="AlphaFoldDB" id="E6WZV8"/>
<evidence type="ECO:0000256" key="2">
    <source>
        <dbReference type="ARBA" id="ARBA00022737"/>
    </source>
</evidence>
<dbReference type="Gene3D" id="2.180.10.10">
    <property type="entry name" value="RHS repeat-associated core"/>
    <property type="match status" value="1"/>
</dbReference>